<keyword evidence="4 9" id="KW-0547">Nucleotide-binding</keyword>
<feature type="binding site" evidence="10">
    <location>
        <begin position="268"/>
        <end position="274"/>
    </location>
    <ligand>
        <name>ATP</name>
        <dbReference type="ChEBI" id="CHEBI:30616"/>
    </ligand>
</feature>
<comment type="catalytic activity">
    <reaction evidence="9">
        <text>XMP + L-glutamine + ATP + H2O = GMP + L-glutamate + AMP + diphosphate + 2 H(+)</text>
        <dbReference type="Rhea" id="RHEA:11680"/>
        <dbReference type="ChEBI" id="CHEBI:15377"/>
        <dbReference type="ChEBI" id="CHEBI:15378"/>
        <dbReference type="ChEBI" id="CHEBI:29985"/>
        <dbReference type="ChEBI" id="CHEBI:30616"/>
        <dbReference type="ChEBI" id="CHEBI:33019"/>
        <dbReference type="ChEBI" id="CHEBI:57464"/>
        <dbReference type="ChEBI" id="CHEBI:58115"/>
        <dbReference type="ChEBI" id="CHEBI:58359"/>
        <dbReference type="ChEBI" id="CHEBI:456215"/>
        <dbReference type="EC" id="6.3.5.2"/>
    </reaction>
</comment>
<reference evidence="13" key="1">
    <citation type="submission" date="2011-08" db="EMBL/GenBank/DDBJ databases">
        <title>Complete sequence of chromosome of Streptomyces violaceusniger Tu 4113.</title>
        <authorList>
            <consortium name="US DOE Joint Genome Institute"/>
            <person name="Lucas S."/>
            <person name="Han J."/>
            <person name="Lapidus A."/>
            <person name="Cheng J.-F."/>
            <person name="Goodwin L."/>
            <person name="Pitluck S."/>
            <person name="Peters L."/>
            <person name="Ivanova N."/>
            <person name="Daligault H."/>
            <person name="Detter J.C."/>
            <person name="Han C."/>
            <person name="Tapia R."/>
            <person name="Land M."/>
            <person name="Hauser L."/>
            <person name="Kyrpides N."/>
            <person name="Ivanova N."/>
            <person name="Pagani I."/>
            <person name="Hagen A."/>
            <person name="Katz L."/>
            <person name="Fiedler H.-P."/>
            <person name="Keasling J."/>
            <person name="Fortman J."/>
            <person name="Woyke T."/>
        </authorList>
    </citation>
    <scope>NUCLEOTIDE SEQUENCE [LARGE SCALE GENOMIC DNA]</scope>
    <source>
        <strain evidence="13">Tu 4113</strain>
    </source>
</reference>
<evidence type="ECO:0000256" key="6">
    <source>
        <dbReference type="ARBA" id="ARBA00022755"/>
    </source>
</evidence>
<comment type="pathway">
    <text evidence="2 9">Purine metabolism; GMP biosynthesis; GMP from XMP (L-Gln route): step 1/1.</text>
</comment>
<protein>
    <recommendedName>
        <fullName evidence="9">GMP synthase [glutamine-hydrolyzing]</fullName>
        <ecNumber evidence="9">6.3.5.2</ecNumber>
    </recommendedName>
    <alternativeName>
        <fullName evidence="9">GMP synthetase</fullName>
    </alternativeName>
    <alternativeName>
        <fullName evidence="9">Glutamine amidotransferase</fullName>
    </alternativeName>
</protein>
<evidence type="ECO:0000256" key="8">
    <source>
        <dbReference type="ARBA" id="ARBA00022962"/>
    </source>
</evidence>
<dbReference type="NCBIfam" id="NF000848">
    <property type="entry name" value="PRK00074.1"/>
    <property type="match status" value="1"/>
</dbReference>
<dbReference type="InterPro" id="IPR004739">
    <property type="entry name" value="GMP_synth_GATase"/>
</dbReference>
<dbReference type="GO" id="GO:0003921">
    <property type="term" value="F:GMP synthase activity"/>
    <property type="evidence" value="ECO:0007669"/>
    <property type="project" value="InterPro"/>
</dbReference>
<evidence type="ECO:0000256" key="7">
    <source>
        <dbReference type="ARBA" id="ARBA00022840"/>
    </source>
</evidence>
<evidence type="ECO:0000313" key="14">
    <source>
        <dbReference type="Proteomes" id="UP000008703"/>
    </source>
</evidence>
<evidence type="ECO:0000256" key="4">
    <source>
        <dbReference type="ARBA" id="ARBA00022741"/>
    </source>
</evidence>
<dbReference type="KEGG" id="svl:Strvi_8677"/>
<dbReference type="CDD" id="cd01742">
    <property type="entry name" value="GATase1_GMP_Synthase"/>
    <property type="match status" value="1"/>
</dbReference>
<dbReference type="FunFam" id="3.40.50.880:FF:000001">
    <property type="entry name" value="GMP synthase [glutamine-hydrolyzing]"/>
    <property type="match status" value="1"/>
</dbReference>
<evidence type="ECO:0000256" key="10">
    <source>
        <dbReference type="PROSITE-ProRule" id="PRU00886"/>
    </source>
</evidence>
<dbReference type="Pfam" id="PF00117">
    <property type="entry name" value="GATase"/>
    <property type="match status" value="1"/>
</dbReference>
<evidence type="ECO:0000256" key="11">
    <source>
        <dbReference type="SAM" id="MobiDB-lite"/>
    </source>
</evidence>
<dbReference type="InterPro" id="IPR029062">
    <property type="entry name" value="Class_I_gatase-like"/>
</dbReference>
<gene>
    <name evidence="9" type="primary">guaA</name>
    <name evidence="13" type="ORF">Strvi_8677</name>
</gene>
<dbReference type="GO" id="GO:0005524">
    <property type="term" value="F:ATP binding"/>
    <property type="evidence" value="ECO:0007669"/>
    <property type="project" value="UniProtKB-UniRule"/>
</dbReference>
<dbReference type="Gene3D" id="3.40.50.880">
    <property type="match status" value="1"/>
</dbReference>
<dbReference type="InterPro" id="IPR022955">
    <property type="entry name" value="GMP_synthase"/>
</dbReference>
<dbReference type="EC" id="6.3.5.2" evidence="9"/>
<keyword evidence="7 9" id="KW-0067">ATP-binding</keyword>
<dbReference type="eggNOG" id="COG0518">
    <property type="taxonomic scope" value="Bacteria"/>
</dbReference>
<dbReference type="InterPro" id="IPR025777">
    <property type="entry name" value="GMPS_ATP_PPase_dom"/>
</dbReference>
<keyword evidence="5 9" id="KW-0332">GMP biosynthesis</keyword>
<dbReference type="GO" id="GO:0005829">
    <property type="term" value="C:cytosol"/>
    <property type="evidence" value="ECO:0007669"/>
    <property type="project" value="TreeGrafter"/>
</dbReference>
<evidence type="ECO:0000256" key="5">
    <source>
        <dbReference type="ARBA" id="ARBA00022749"/>
    </source>
</evidence>
<dbReference type="InterPro" id="IPR022310">
    <property type="entry name" value="NAD/GMP_synthase"/>
</dbReference>
<dbReference type="InterPro" id="IPR001674">
    <property type="entry name" value="GMP_synth_C"/>
</dbReference>
<dbReference type="MEROPS" id="C26.957"/>
<evidence type="ECO:0000259" key="12">
    <source>
        <dbReference type="PROSITE" id="PS51553"/>
    </source>
</evidence>
<dbReference type="InterPro" id="IPR017926">
    <property type="entry name" value="GATASE"/>
</dbReference>
<feature type="domain" description="GMPS ATP-PPase" evidence="12">
    <location>
        <begin position="241"/>
        <end position="439"/>
    </location>
</feature>
<dbReference type="Gene3D" id="3.40.50.620">
    <property type="entry name" value="HUPs"/>
    <property type="match status" value="1"/>
</dbReference>
<dbReference type="PRINTS" id="PR00096">
    <property type="entry name" value="GATASE"/>
</dbReference>
<dbReference type="FunFam" id="3.40.50.620:FF:000001">
    <property type="entry name" value="GMP synthase [glutamine-hydrolyzing]"/>
    <property type="match status" value="1"/>
</dbReference>
<dbReference type="SUPFAM" id="SSF52317">
    <property type="entry name" value="Class I glutamine amidotransferase-like"/>
    <property type="match status" value="1"/>
</dbReference>
<evidence type="ECO:0000256" key="2">
    <source>
        <dbReference type="ARBA" id="ARBA00005153"/>
    </source>
</evidence>
<evidence type="ECO:0000313" key="13">
    <source>
        <dbReference type="EMBL" id="AEM87981.1"/>
    </source>
</evidence>
<dbReference type="NCBIfam" id="TIGR00888">
    <property type="entry name" value="guaA_Nterm"/>
    <property type="match status" value="1"/>
</dbReference>
<dbReference type="HAMAP" id="MF_00344">
    <property type="entry name" value="GMP_synthase"/>
    <property type="match status" value="1"/>
</dbReference>
<feature type="region of interest" description="Disordered" evidence="11">
    <location>
        <begin position="20"/>
        <end position="41"/>
    </location>
</feature>
<feature type="active site" evidence="9">
    <location>
        <position position="214"/>
    </location>
</feature>
<sequence>MCVDMASIMSPLESKVQTCGTAADGSTARHHRRKAAEVPSASPAAAPDTVLVVDFGAQYAQLIARRVREARVYSEIVPSTMPVAEMLAKNPKAIILSGGPSSVYAEGAPSLDAAIFGAGVPVFGMCYGFQLMARALGGTVDNTGAREYGRTALTVTKQGSTLFAGTPEDQQVWMSHGDACSQAPEGFTVTASTDVVPVAAFECDERRLYGVQHHPEVMHSTHGQQVLEHFLYRGAGLEPTWTTTNVVEESVAAIREQVGTKRAICGLSGGVDSAVAAALVQKAIGDQLTCVYVDHGLMRKGESEQVEKDFVAATGVQLKVVEAEERFLSALAGVSDPEEKRKIIGREFIRVFEQAQAELVAEAGAAGEDVEFLVQGTLYPDVVESGGGSGTANIKSHHNVGGLPDDIEFQLVEPLRRLFKDEVRMVGQELGLPDEIVHRQPFPGPGLGIRIVGEVNKERLDLLREADAIAREELTAAGLDRDIWQCPVVLLADVRSVGVQGDGRTYGHPIVLRPVSSEDAMTADWSRLPYDVLSRISTRITNEVDQVNRVVLDITSKPPGTIEWE</sequence>
<dbReference type="Gene3D" id="3.30.300.10">
    <property type="match status" value="1"/>
</dbReference>
<comment type="function">
    <text evidence="1 9">Catalyzes the synthesis of GMP from XMP.</text>
</comment>
<proteinExistence type="inferred from homology"/>
<keyword evidence="8 9" id="KW-0315">Glutamine amidotransferase</keyword>
<dbReference type="EMBL" id="CP002994">
    <property type="protein sequence ID" value="AEM87981.1"/>
    <property type="molecule type" value="Genomic_DNA"/>
</dbReference>
<keyword evidence="3 9" id="KW-0436">Ligase</keyword>
<dbReference type="AlphaFoldDB" id="G2P1N2"/>
<comment type="subunit">
    <text evidence="9">Homodimer.</text>
</comment>
<name>G2P1N2_STRV4</name>
<dbReference type="Pfam" id="PF00958">
    <property type="entry name" value="GMP_synt_C"/>
    <property type="match status" value="1"/>
</dbReference>
<dbReference type="PRINTS" id="PR00099">
    <property type="entry name" value="CPSGATASE"/>
</dbReference>
<dbReference type="PANTHER" id="PTHR11922">
    <property type="entry name" value="GMP SYNTHASE-RELATED"/>
    <property type="match status" value="1"/>
</dbReference>
<dbReference type="SUPFAM" id="SSF54810">
    <property type="entry name" value="GMP synthetase C-terminal dimerisation domain"/>
    <property type="match status" value="1"/>
</dbReference>
<feature type="active site" evidence="9">
    <location>
        <position position="216"/>
    </location>
</feature>
<feature type="active site" description="Nucleophile" evidence="9">
    <location>
        <position position="126"/>
    </location>
</feature>
<dbReference type="HOGENOM" id="CLU_014340_0_5_11"/>
<accession>G2P1N2</accession>
<evidence type="ECO:0000256" key="1">
    <source>
        <dbReference type="ARBA" id="ARBA00002332"/>
    </source>
</evidence>
<dbReference type="Proteomes" id="UP000008703">
    <property type="component" value="Chromosome"/>
</dbReference>
<evidence type="ECO:0000256" key="9">
    <source>
        <dbReference type="HAMAP-Rule" id="MF_00344"/>
    </source>
</evidence>
<dbReference type="NCBIfam" id="TIGR00884">
    <property type="entry name" value="guaA_Cterm"/>
    <property type="match status" value="1"/>
</dbReference>
<dbReference type="PROSITE" id="PS51553">
    <property type="entry name" value="GMPS_ATP_PPASE"/>
    <property type="match status" value="1"/>
</dbReference>
<organism evidence="13 14">
    <name type="scientific">Streptomyces violaceusniger (strain Tu 4113)</name>
    <dbReference type="NCBI Taxonomy" id="653045"/>
    <lineage>
        <taxon>Bacteria</taxon>
        <taxon>Bacillati</taxon>
        <taxon>Actinomycetota</taxon>
        <taxon>Actinomycetes</taxon>
        <taxon>Kitasatosporales</taxon>
        <taxon>Streptomycetaceae</taxon>
        <taxon>Streptomyces</taxon>
        <taxon>Streptomyces violaceusniger group</taxon>
    </lineage>
</organism>
<dbReference type="PROSITE" id="PS51273">
    <property type="entry name" value="GATASE_TYPE_1"/>
    <property type="match status" value="1"/>
</dbReference>
<keyword evidence="6 9" id="KW-0658">Purine biosynthesis</keyword>
<dbReference type="FunFam" id="3.30.300.10:FF:000002">
    <property type="entry name" value="GMP synthase [glutamine-hydrolyzing]"/>
    <property type="match status" value="1"/>
</dbReference>
<dbReference type="SUPFAM" id="SSF52402">
    <property type="entry name" value="Adenine nucleotide alpha hydrolases-like"/>
    <property type="match status" value="1"/>
</dbReference>
<dbReference type="UniPathway" id="UPA00189">
    <property type="reaction ID" value="UER00296"/>
</dbReference>
<dbReference type="InterPro" id="IPR014729">
    <property type="entry name" value="Rossmann-like_a/b/a_fold"/>
</dbReference>
<dbReference type="PANTHER" id="PTHR11922:SF2">
    <property type="entry name" value="GMP SYNTHASE [GLUTAMINE-HYDROLYZING]"/>
    <property type="match status" value="1"/>
</dbReference>
<dbReference type="PRINTS" id="PR00097">
    <property type="entry name" value="ANTSNTHASEII"/>
</dbReference>
<dbReference type="Pfam" id="PF02540">
    <property type="entry name" value="NAD_synthase"/>
    <property type="match status" value="1"/>
</dbReference>
<keyword evidence="14" id="KW-1185">Reference proteome</keyword>
<dbReference type="eggNOG" id="COG0519">
    <property type="taxonomic scope" value="Bacteria"/>
</dbReference>
<dbReference type="CDD" id="cd01997">
    <property type="entry name" value="GMP_synthase_C"/>
    <property type="match status" value="1"/>
</dbReference>
<evidence type="ECO:0000256" key="3">
    <source>
        <dbReference type="ARBA" id="ARBA00022598"/>
    </source>
</evidence>